<gene>
    <name evidence="7" type="ORF">J2TS6_14470</name>
</gene>
<comment type="caution">
    <text evidence="7">The sequence shown here is derived from an EMBL/GenBank/DDBJ whole genome shotgun (WGS) entry which is preliminary data.</text>
</comment>
<evidence type="ECO:0000313" key="7">
    <source>
        <dbReference type="EMBL" id="GIO30306.1"/>
    </source>
</evidence>
<dbReference type="PRINTS" id="PR00455">
    <property type="entry name" value="HTHTETR"/>
</dbReference>
<feature type="region of interest" description="Disordered" evidence="5">
    <location>
        <begin position="137"/>
        <end position="180"/>
    </location>
</feature>
<dbReference type="InterPro" id="IPR023772">
    <property type="entry name" value="DNA-bd_HTH_TetR-type_CS"/>
</dbReference>
<dbReference type="PANTHER" id="PTHR30055:SF234">
    <property type="entry name" value="HTH-TYPE TRANSCRIPTIONAL REGULATOR BETI"/>
    <property type="match status" value="1"/>
</dbReference>
<dbReference type="PROSITE" id="PS50977">
    <property type="entry name" value="HTH_TETR_2"/>
    <property type="match status" value="1"/>
</dbReference>
<proteinExistence type="predicted"/>
<keyword evidence="3" id="KW-0804">Transcription</keyword>
<evidence type="ECO:0000256" key="2">
    <source>
        <dbReference type="ARBA" id="ARBA00023125"/>
    </source>
</evidence>
<evidence type="ECO:0000313" key="8">
    <source>
        <dbReference type="Proteomes" id="UP000679779"/>
    </source>
</evidence>
<keyword evidence="1" id="KW-0805">Transcription regulation</keyword>
<dbReference type="InterPro" id="IPR050109">
    <property type="entry name" value="HTH-type_TetR-like_transc_reg"/>
</dbReference>
<dbReference type="PROSITE" id="PS01081">
    <property type="entry name" value="HTH_TETR_1"/>
    <property type="match status" value="1"/>
</dbReference>
<protein>
    <recommendedName>
        <fullName evidence="6">HTH tetR-type domain-containing protein</fullName>
    </recommendedName>
</protein>
<dbReference type="Gene3D" id="1.10.357.10">
    <property type="entry name" value="Tetracycline Repressor, domain 2"/>
    <property type="match status" value="1"/>
</dbReference>
<dbReference type="EMBL" id="BORQ01000001">
    <property type="protein sequence ID" value="GIO30306.1"/>
    <property type="molecule type" value="Genomic_DNA"/>
</dbReference>
<name>A0A919XCS6_9BACL</name>
<dbReference type="PANTHER" id="PTHR30055">
    <property type="entry name" value="HTH-TYPE TRANSCRIPTIONAL REGULATOR RUTR"/>
    <property type="match status" value="1"/>
</dbReference>
<evidence type="ECO:0000256" key="3">
    <source>
        <dbReference type="ARBA" id="ARBA00023163"/>
    </source>
</evidence>
<dbReference type="Pfam" id="PF00440">
    <property type="entry name" value="TetR_N"/>
    <property type="match status" value="1"/>
</dbReference>
<accession>A0A919XCS6</accession>
<keyword evidence="8" id="KW-1185">Reference proteome</keyword>
<keyword evidence="2 4" id="KW-0238">DNA-binding</keyword>
<dbReference type="AlphaFoldDB" id="A0A919XCS6"/>
<dbReference type="Proteomes" id="UP000679779">
    <property type="component" value="Unassembled WGS sequence"/>
</dbReference>
<dbReference type="RefSeq" id="WP_160040277.1">
    <property type="nucleotide sequence ID" value="NZ_BORQ01000001.1"/>
</dbReference>
<dbReference type="GO" id="GO:0003700">
    <property type="term" value="F:DNA-binding transcription factor activity"/>
    <property type="evidence" value="ECO:0007669"/>
    <property type="project" value="TreeGrafter"/>
</dbReference>
<dbReference type="InterPro" id="IPR009057">
    <property type="entry name" value="Homeodomain-like_sf"/>
</dbReference>
<reference evidence="7" key="1">
    <citation type="submission" date="2021-03" db="EMBL/GenBank/DDBJ databases">
        <title>Antimicrobial resistance genes in bacteria isolated from Japanese honey, and their potential for conferring macrolide and lincosamide resistance in the American foulbrood pathogen Paenibacillus larvae.</title>
        <authorList>
            <person name="Okamoto M."/>
            <person name="Kumagai M."/>
            <person name="Kanamori H."/>
            <person name="Takamatsu D."/>
        </authorList>
    </citation>
    <scope>NUCLEOTIDE SEQUENCE</scope>
    <source>
        <strain evidence="7">J2TS6</strain>
    </source>
</reference>
<sequence>MAKPNVVSKQELIEAAKQCIVEQGLEKLTLKMVAERIGVTQGTVYYHFQTKDRLMLDVVKDVCERSWNEFSALQTKEFAVSEALGAAKERGGPDSFFHRLFLSLVVFSLKHEETRKELGALISFENGVLADRLRHLAGAENPPPSSETSGSGDRPKTDPPNGETTRRGRQEAESGTDDADDRLMGMSFEVWAVVINAIFDGLAVQSLVSPALDRDKVFTELGRFFERLLREAKPE</sequence>
<evidence type="ECO:0000256" key="1">
    <source>
        <dbReference type="ARBA" id="ARBA00023015"/>
    </source>
</evidence>
<evidence type="ECO:0000256" key="4">
    <source>
        <dbReference type="PROSITE-ProRule" id="PRU00335"/>
    </source>
</evidence>
<dbReference type="InterPro" id="IPR001647">
    <property type="entry name" value="HTH_TetR"/>
</dbReference>
<feature type="DNA-binding region" description="H-T-H motif" evidence="4">
    <location>
        <begin position="29"/>
        <end position="48"/>
    </location>
</feature>
<evidence type="ECO:0000259" key="6">
    <source>
        <dbReference type="PROSITE" id="PS50977"/>
    </source>
</evidence>
<dbReference type="GO" id="GO:0000976">
    <property type="term" value="F:transcription cis-regulatory region binding"/>
    <property type="evidence" value="ECO:0007669"/>
    <property type="project" value="TreeGrafter"/>
</dbReference>
<dbReference type="SUPFAM" id="SSF46689">
    <property type="entry name" value="Homeodomain-like"/>
    <property type="match status" value="1"/>
</dbReference>
<feature type="domain" description="HTH tetR-type" evidence="6">
    <location>
        <begin position="6"/>
        <end position="66"/>
    </location>
</feature>
<organism evidence="7 8">
    <name type="scientific">Paenibacillus albilobatus</name>
    <dbReference type="NCBI Taxonomy" id="2716884"/>
    <lineage>
        <taxon>Bacteria</taxon>
        <taxon>Bacillati</taxon>
        <taxon>Bacillota</taxon>
        <taxon>Bacilli</taxon>
        <taxon>Bacillales</taxon>
        <taxon>Paenibacillaceae</taxon>
        <taxon>Paenibacillus</taxon>
    </lineage>
</organism>
<evidence type="ECO:0000256" key="5">
    <source>
        <dbReference type="SAM" id="MobiDB-lite"/>
    </source>
</evidence>